<dbReference type="EMBL" id="JABFYL010000049">
    <property type="protein sequence ID" value="NVN53439.1"/>
    <property type="molecule type" value="Genomic_DNA"/>
</dbReference>
<keyword evidence="4" id="KW-1185">Reference proteome</keyword>
<dbReference type="InterPro" id="IPR036291">
    <property type="entry name" value="NAD(P)-bd_dom_sf"/>
</dbReference>
<evidence type="ECO:0000256" key="1">
    <source>
        <dbReference type="ARBA" id="ARBA00007637"/>
    </source>
</evidence>
<dbReference type="PANTHER" id="PTHR43000">
    <property type="entry name" value="DTDP-D-GLUCOSE 4,6-DEHYDRATASE-RELATED"/>
    <property type="match status" value="1"/>
</dbReference>
<feature type="domain" description="NAD-dependent epimerase/dehydratase" evidence="2">
    <location>
        <begin position="4"/>
        <end position="247"/>
    </location>
</feature>
<proteinExistence type="inferred from homology"/>
<evidence type="ECO:0000313" key="4">
    <source>
        <dbReference type="Proteomes" id="UP000570517"/>
    </source>
</evidence>
<dbReference type="RefSeq" id="WP_178361650.1">
    <property type="nucleotide sequence ID" value="NZ_JABFYL010000049.1"/>
</dbReference>
<dbReference type="Pfam" id="PF01370">
    <property type="entry name" value="Epimerase"/>
    <property type="match status" value="1"/>
</dbReference>
<dbReference type="AlphaFoldDB" id="A0A850PT08"/>
<comment type="similarity">
    <text evidence="1">Belongs to the NAD(P)-dependent epimerase/dehydratase family.</text>
</comment>
<keyword evidence="3" id="KW-0413">Isomerase</keyword>
<name>A0A850PT08_9MYCO</name>
<comment type="caution">
    <text evidence="3">The sequence shown here is derived from an EMBL/GenBank/DDBJ whole genome shotgun (WGS) entry which is preliminary data.</text>
</comment>
<dbReference type="EC" id="5.1.3.2" evidence="3"/>
<dbReference type="SUPFAM" id="SSF51735">
    <property type="entry name" value="NAD(P)-binding Rossmann-fold domains"/>
    <property type="match status" value="1"/>
</dbReference>
<dbReference type="Gene3D" id="3.40.50.720">
    <property type="entry name" value="NAD(P)-binding Rossmann-like Domain"/>
    <property type="match status" value="1"/>
</dbReference>
<sequence>MRFLVTGAAGFIGSNLIDGLLVDGHQVIGVDNLSTGVLANLSQAFRSNALWPGRFTFLHNDIQAPDFLGIVVGCNPDVVIHLAAHVDPQTSIEDPYFDARSNVLGTLNVCEASRRAGIRRMVYAGVHLPNHDTVAHGPDDVPRTLNPLSPYLVAKLAGEMYMRAYAEMYGLESICLALPSVYGPRQNPHGPGGVIARFGASILTGQPMTVDRNYFITDDFVYIDDVVEAFVRAAKVTVATTGSYVIGTGKHTAVTDVLAVMSAALDVLVQPDLASVRETETLCSAGVTAAGRELGWKPKFGLPEGIRRTVLWLRTTLEPEPEPTALIGA</sequence>
<gene>
    <name evidence="3" type="ORF">HLY00_3787</name>
</gene>
<evidence type="ECO:0000313" key="3">
    <source>
        <dbReference type="EMBL" id="NVN53439.1"/>
    </source>
</evidence>
<reference evidence="3 4" key="1">
    <citation type="submission" date="2020-05" db="EMBL/GenBank/DDBJ databases">
        <title>Draft genome sequence of Mycobacterium hippocampi DL, isolated from European seabass, Dicentrarchus labrax, reared in fish farms.</title>
        <authorList>
            <person name="Stathopoulou P."/>
            <person name="Asimakis E."/>
            <person name="Tzokas K."/>
            <person name="Batargias C."/>
            <person name="Tsiamis G."/>
        </authorList>
    </citation>
    <scope>NUCLEOTIDE SEQUENCE [LARGE SCALE GENOMIC DNA]</scope>
    <source>
        <strain evidence="3 4">DL</strain>
    </source>
</reference>
<dbReference type="GO" id="GO:0003978">
    <property type="term" value="F:UDP-glucose 4-epimerase activity"/>
    <property type="evidence" value="ECO:0007669"/>
    <property type="project" value="UniProtKB-EC"/>
</dbReference>
<accession>A0A850PT08</accession>
<evidence type="ECO:0000259" key="2">
    <source>
        <dbReference type="Pfam" id="PF01370"/>
    </source>
</evidence>
<dbReference type="Gene3D" id="3.90.25.10">
    <property type="entry name" value="UDP-galactose 4-epimerase, domain 1"/>
    <property type="match status" value="1"/>
</dbReference>
<dbReference type="InterPro" id="IPR001509">
    <property type="entry name" value="Epimerase_deHydtase"/>
</dbReference>
<protein>
    <submittedName>
        <fullName evidence="3">UDP-glucose 4-epimerase</fullName>
        <ecNumber evidence="3">5.1.3.2</ecNumber>
    </submittedName>
</protein>
<organism evidence="3 4">
    <name type="scientific">Mycolicibacterium hippocampi</name>
    <dbReference type="NCBI Taxonomy" id="659824"/>
    <lineage>
        <taxon>Bacteria</taxon>
        <taxon>Bacillati</taxon>
        <taxon>Actinomycetota</taxon>
        <taxon>Actinomycetes</taxon>
        <taxon>Mycobacteriales</taxon>
        <taxon>Mycobacteriaceae</taxon>
        <taxon>Mycolicibacterium</taxon>
    </lineage>
</organism>
<dbReference type="Proteomes" id="UP000570517">
    <property type="component" value="Unassembled WGS sequence"/>
</dbReference>